<dbReference type="Pfam" id="PF00226">
    <property type="entry name" value="DnaJ"/>
    <property type="match status" value="1"/>
</dbReference>
<dbReference type="GO" id="GO:0051087">
    <property type="term" value="F:protein-folding chaperone binding"/>
    <property type="evidence" value="ECO:0007669"/>
    <property type="project" value="TreeGrafter"/>
</dbReference>
<dbReference type="InterPro" id="IPR036869">
    <property type="entry name" value="J_dom_sf"/>
</dbReference>
<evidence type="ECO:0000259" key="3">
    <source>
        <dbReference type="PROSITE" id="PS50076"/>
    </source>
</evidence>
<reference evidence="4" key="1">
    <citation type="journal article" date="2014" name="PLoS Genet.">
        <title>Signature Gene Expression Reveals Novel Clues to the Molecular Mechanisms of Dimorphic Transition in Penicillium marneffei.</title>
        <authorList>
            <person name="Yang E."/>
            <person name="Wang G."/>
            <person name="Cai J."/>
            <person name="Woo P.C."/>
            <person name="Lau S.K."/>
            <person name="Yuen K.-Y."/>
            <person name="Chow W.-N."/>
            <person name="Lin X."/>
        </authorList>
    </citation>
    <scope>NUCLEOTIDE SEQUENCE [LARGE SCALE GENOMIC DNA]</scope>
    <source>
        <strain evidence="4">PM1</strain>
    </source>
</reference>
<keyword evidence="1" id="KW-0143">Chaperone</keyword>
<feature type="transmembrane region" description="Helical" evidence="2">
    <location>
        <begin position="49"/>
        <end position="65"/>
    </location>
</feature>
<keyword evidence="2" id="KW-0812">Transmembrane</keyword>
<feature type="transmembrane region" description="Helical" evidence="2">
    <location>
        <begin position="168"/>
        <end position="186"/>
    </location>
</feature>
<keyword evidence="2" id="KW-1133">Transmembrane helix</keyword>
<evidence type="ECO:0000256" key="1">
    <source>
        <dbReference type="ARBA" id="ARBA00023186"/>
    </source>
</evidence>
<evidence type="ECO:0000313" key="4">
    <source>
        <dbReference type="EMBL" id="KFX52732.1"/>
    </source>
</evidence>
<dbReference type="PANTHER" id="PTHR44360">
    <property type="entry name" value="DNAJ HOMOLOG SUBFAMILY B MEMBER 9"/>
    <property type="match status" value="1"/>
</dbReference>
<accession>A0A093VJJ8</accession>
<gene>
    <name evidence="4" type="ORF">GQ26_0021450</name>
</gene>
<dbReference type="PRINTS" id="PR00625">
    <property type="entry name" value="JDOMAIN"/>
</dbReference>
<feature type="transmembrane region" description="Helical" evidence="2">
    <location>
        <begin position="225"/>
        <end position="244"/>
    </location>
</feature>
<dbReference type="SUPFAM" id="SSF46565">
    <property type="entry name" value="Chaperone J-domain"/>
    <property type="match status" value="1"/>
</dbReference>
<dbReference type="Gene3D" id="1.10.287.110">
    <property type="entry name" value="DnaJ domain"/>
    <property type="match status" value="1"/>
</dbReference>
<dbReference type="EMBL" id="JPOX01000002">
    <property type="protein sequence ID" value="KFX52732.1"/>
    <property type="molecule type" value="Genomic_DNA"/>
</dbReference>
<dbReference type="HOGENOM" id="CLU_043818_0_0_1"/>
<dbReference type="InterPro" id="IPR051948">
    <property type="entry name" value="Hsp70_co-chaperone_J-domain"/>
</dbReference>
<keyword evidence="2" id="KW-0472">Membrane</keyword>
<dbReference type="AlphaFoldDB" id="A0A093VJJ8"/>
<dbReference type="GO" id="GO:0036503">
    <property type="term" value="P:ERAD pathway"/>
    <property type="evidence" value="ECO:0007669"/>
    <property type="project" value="TreeGrafter"/>
</dbReference>
<dbReference type="InterPro" id="IPR001623">
    <property type="entry name" value="DnaJ_domain"/>
</dbReference>
<sequence length="364" mass="41201">MSSLLSYIGWAVLPNYVASILQSVYYGLTIRAGDPRPQPGSPRFNKHRRRIFISVVTLYLFYTIYESFHQVRAEGDFYSLLGVSPLADERTIKSRFRRLAAQHHPDKLNQQQQTTLSDSFFVYLKQAQDTLLDPSVRFAYDRFGPQVTEWINIKTTQDYLYTGLKKALIQYLGGLGAILVVNWVYWSSWGRYWRFYTFAALIALELVLVTRSFSLVISADYIPELIRPYIGLTKTTTAPVLYLLPFQIISLARRVSVTVHIFISQITPIYVTQTATSAKGGTPLKQETLQQLAQVAQLSKLADTEASRILDLSLSPFRGDQESVSLLRRGMKEGLVVGSVRSAPEVQEAVAQVQRRRAGQTVDS</sequence>
<feature type="transmembrane region" description="Helical" evidence="2">
    <location>
        <begin position="198"/>
        <end position="219"/>
    </location>
</feature>
<protein>
    <submittedName>
        <fullName evidence="4">Chaperone protein DnaJ</fullName>
    </submittedName>
</protein>
<dbReference type="GO" id="GO:0005783">
    <property type="term" value="C:endoplasmic reticulum"/>
    <property type="evidence" value="ECO:0007669"/>
    <property type="project" value="TreeGrafter"/>
</dbReference>
<proteinExistence type="predicted"/>
<feature type="transmembrane region" description="Helical" evidence="2">
    <location>
        <begin position="6"/>
        <end position="28"/>
    </location>
</feature>
<dbReference type="PROSITE" id="PS50076">
    <property type="entry name" value="DNAJ_2"/>
    <property type="match status" value="1"/>
</dbReference>
<evidence type="ECO:0000256" key="2">
    <source>
        <dbReference type="SAM" id="Phobius"/>
    </source>
</evidence>
<dbReference type="PANTHER" id="PTHR44360:SF1">
    <property type="entry name" value="DNAJ HOMOLOG SUBFAMILY B MEMBER 9"/>
    <property type="match status" value="1"/>
</dbReference>
<organism evidence="4">
    <name type="scientific">Talaromyces marneffei PM1</name>
    <dbReference type="NCBI Taxonomy" id="1077442"/>
    <lineage>
        <taxon>Eukaryota</taxon>
        <taxon>Fungi</taxon>
        <taxon>Dikarya</taxon>
        <taxon>Ascomycota</taxon>
        <taxon>Pezizomycotina</taxon>
        <taxon>Eurotiomycetes</taxon>
        <taxon>Eurotiomycetidae</taxon>
        <taxon>Eurotiales</taxon>
        <taxon>Trichocomaceae</taxon>
        <taxon>Talaromyces</taxon>
        <taxon>Talaromyces sect. Talaromyces</taxon>
    </lineage>
</organism>
<dbReference type="eggNOG" id="ENOG502S3QV">
    <property type="taxonomic scope" value="Eukaryota"/>
</dbReference>
<comment type="caution">
    <text evidence="4">The sequence shown here is derived from an EMBL/GenBank/DDBJ whole genome shotgun (WGS) entry which is preliminary data.</text>
</comment>
<dbReference type="GO" id="GO:0051787">
    <property type="term" value="F:misfolded protein binding"/>
    <property type="evidence" value="ECO:0007669"/>
    <property type="project" value="TreeGrafter"/>
</dbReference>
<name>A0A093VJJ8_TALMA</name>
<feature type="domain" description="J" evidence="3">
    <location>
        <begin position="76"/>
        <end position="144"/>
    </location>
</feature>
<dbReference type="CDD" id="cd06257">
    <property type="entry name" value="DnaJ"/>
    <property type="match status" value="1"/>
</dbReference>
<dbReference type="SMART" id="SM00271">
    <property type="entry name" value="DnaJ"/>
    <property type="match status" value="1"/>
</dbReference>